<evidence type="ECO:0000256" key="3">
    <source>
        <dbReference type="ARBA" id="ARBA00022490"/>
    </source>
</evidence>
<evidence type="ECO:0000256" key="8">
    <source>
        <dbReference type="ARBA" id="ARBA00025049"/>
    </source>
</evidence>
<evidence type="ECO:0000256" key="4">
    <source>
        <dbReference type="ARBA" id="ARBA00022516"/>
    </source>
</evidence>
<keyword evidence="5 9" id="KW-0441">Lipid A biosynthesis</keyword>
<keyword evidence="4 9" id="KW-0444">Lipid biosynthesis</keyword>
<evidence type="ECO:0000256" key="7">
    <source>
        <dbReference type="ARBA" id="ARBA00023239"/>
    </source>
</evidence>
<dbReference type="GO" id="GO:0005737">
    <property type="term" value="C:cytoplasm"/>
    <property type="evidence" value="ECO:0007669"/>
    <property type="project" value="UniProtKB-SubCell"/>
</dbReference>
<gene>
    <name evidence="9 10" type="primary">fabZ</name>
    <name evidence="10" type="ORF">OLEAN_C10270</name>
</gene>
<dbReference type="PANTHER" id="PTHR30272:SF1">
    <property type="entry name" value="3-HYDROXYACYL-[ACYL-CARRIER-PROTEIN] DEHYDRATASE"/>
    <property type="match status" value="1"/>
</dbReference>
<evidence type="ECO:0000256" key="9">
    <source>
        <dbReference type="HAMAP-Rule" id="MF_00406"/>
    </source>
</evidence>
<organism evidence="10 11">
    <name type="scientific">Oleispira antarctica RB-8</name>
    <dbReference type="NCBI Taxonomy" id="698738"/>
    <lineage>
        <taxon>Bacteria</taxon>
        <taxon>Pseudomonadati</taxon>
        <taxon>Pseudomonadota</taxon>
        <taxon>Gammaproteobacteria</taxon>
        <taxon>Oceanospirillales</taxon>
        <taxon>Oceanospirillaceae</taxon>
        <taxon>Oleispira</taxon>
    </lineage>
</organism>
<evidence type="ECO:0000256" key="6">
    <source>
        <dbReference type="ARBA" id="ARBA00023098"/>
    </source>
</evidence>
<keyword evidence="3 9" id="KW-0963">Cytoplasm</keyword>
<dbReference type="Proteomes" id="UP000032749">
    <property type="component" value="Chromosome"/>
</dbReference>
<keyword evidence="7 9" id="KW-0456">Lyase</keyword>
<dbReference type="HAMAP" id="MF_00406">
    <property type="entry name" value="FabZ"/>
    <property type="match status" value="1"/>
</dbReference>
<dbReference type="EC" id="4.2.1.59" evidence="9"/>
<accession>R4YPM3</accession>
<proteinExistence type="inferred from homology"/>
<dbReference type="PATRIC" id="fig|698738.3.peg.1068"/>
<dbReference type="AlphaFoldDB" id="R4YPM3"/>
<dbReference type="KEGG" id="oai:OLEAN_C10270"/>
<reference evidence="10 11" key="1">
    <citation type="journal article" date="2013" name="Nat. Commun.">
        <title>Genome sequence and functional genomic analysis of the oil-degrading bacterium Oleispira antarctica.</title>
        <authorList>
            <person name="Kube M."/>
            <person name="Chernikova T.N."/>
            <person name="Al-Ramahi Y."/>
            <person name="Beloqui A."/>
            <person name="Lopez-Cortez N."/>
            <person name="Guazzaroni M.E."/>
            <person name="Heipieper H.J."/>
            <person name="Klages S."/>
            <person name="Kotsyurbenko O.R."/>
            <person name="Langer I."/>
            <person name="Nechitaylo T.Y."/>
            <person name="Lunsdorf H."/>
            <person name="Fernandez M."/>
            <person name="Juarez S."/>
            <person name="Ciordia S."/>
            <person name="Singer A."/>
            <person name="Kagan O."/>
            <person name="Egorova O."/>
            <person name="Petit P.A."/>
            <person name="Stogios P."/>
            <person name="Kim Y."/>
            <person name="Tchigvintsev A."/>
            <person name="Flick R."/>
            <person name="Denaro R."/>
            <person name="Genovese M."/>
            <person name="Albar J.P."/>
            <person name="Reva O.N."/>
            <person name="Martinez-Gomariz M."/>
            <person name="Tran H."/>
            <person name="Ferrer M."/>
            <person name="Savchenko A."/>
            <person name="Yakunin A.F."/>
            <person name="Yakimov M.M."/>
            <person name="Golyshina O.V."/>
            <person name="Reinhardt R."/>
            <person name="Golyshin P.N."/>
        </authorList>
    </citation>
    <scope>NUCLEOTIDE SEQUENCE [LARGE SCALE GENOMIC DNA]</scope>
</reference>
<dbReference type="Pfam" id="PF07977">
    <property type="entry name" value="FabA"/>
    <property type="match status" value="1"/>
</dbReference>
<protein>
    <recommendedName>
        <fullName evidence="9">3-hydroxyacyl-[acyl-carrier-protein] dehydratase FabZ</fullName>
        <ecNumber evidence="9">4.2.1.59</ecNumber>
    </recommendedName>
    <alternativeName>
        <fullName evidence="9">(3R)-hydroxymyristoyl-[acyl-carrier-protein] dehydratase</fullName>
        <shortName evidence="9">(3R)-hydroxymyristoyl-ACP dehydrase</shortName>
    </alternativeName>
    <alternativeName>
        <fullName evidence="9">Beta-hydroxyacyl-ACP dehydratase</fullName>
    </alternativeName>
</protein>
<sequence length="151" mass="16846">MPALDVQGIKKLLPHRYPFLLVDRVNTIDIEGPNVGSIKAIKNVTINEEFFNGHFPQHPIMPGVLIVESMAQVAGILGLHMLGEKRTDKTSYYFAGADHVRFKKPVVPGDQLHLEAEYVNSKRGIWKFSCRARVDGDVVCCAEITCAEKDI</sequence>
<evidence type="ECO:0000256" key="5">
    <source>
        <dbReference type="ARBA" id="ARBA00022556"/>
    </source>
</evidence>
<dbReference type="PANTHER" id="PTHR30272">
    <property type="entry name" value="3-HYDROXYACYL-[ACYL-CARRIER-PROTEIN] DEHYDRATASE"/>
    <property type="match status" value="1"/>
</dbReference>
<dbReference type="Gene3D" id="3.10.129.10">
    <property type="entry name" value="Hotdog Thioesterase"/>
    <property type="match status" value="1"/>
</dbReference>
<dbReference type="NCBIfam" id="TIGR01750">
    <property type="entry name" value="fabZ"/>
    <property type="match status" value="1"/>
</dbReference>
<comment type="function">
    <text evidence="8 9">Involved in unsaturated fatty acids biosynthesis. Catalyzes the dehydration of short chain beta-hydroxyacyl-ACPs and long chain saturated and unsaturated beta-hydroxyacyl-ACPs.</text>
</comment>
<comment type="subcellular location">
    <subcellularLocation>
        <location evidence="1 9">Cytoplasm</location>
    </subcellularLocation>
</comment>
<dbReference type="OrthoDB" id="9772788at2"/>
<dbReference type="EMBL" id="FO203512">
    <property type="protein sequence ID" value="CCK75203.1"/>
    <property type="molecule type" value="Genomic_DNA"/>
</dbReference>
<dbReference type="GO" id="GO:0019171">
    <property type="term" value="F:(3R)-hydroxyacyl-[acyl-carrier-protein] dehydratase activity"/>
    <property type="evidence" value="ECO:0007669"/>
    <property type="project" value="UniProtKB-EC"/>
</dbReference>
<dbReference type="InterPro" id="IPR029069">
    <property type="entry name" value="HotDog_dom_sf"/>
</dbReference>
<evidence type="ECO:0000256" key="2">
    <source>
        <dbReference type="ARBA" id="ARBA00009174"/>
    </source>
</evidence>
<evidence type="ECO:0000313" key="11">
    <source>
        <dbReference type="Proteomes" id="UP000032749"/>
    </source>
</evidence>
<keyword evidence="11" id="KW-1185">Reference proteome</keyword>
<comment type="catalytic activity">
    <reaction evidence="9">
        <text>a (3R)-hydroxyacyl-[ACP] = a (2E)-enoyl-[ACP] + H2O</text>
        <dbReference type="Rhea" id="RHEA:13097"/>
        <dbReference type="Rhea" id="RHEA-COMP:9925"/>
        <dbReference type="Rhea" id="RHEA-COMP:9945"/>
        <dbReference type="ChEBI" id="CHEBI:15377"/>
        <dbReference type="ChEBI" id="CHEBI:78784"/>
        <dbReference type="ChEBI" id="CHEBI:78827"/>
        <dbReference type="EC" id="4.2.1.59"/>
    </reaction>
</comment>
<dbReference type="SUPFAM" id="SSF54637">
    <property type="entry name" value="Thioesterase/thiol ester dehydrase-isomerase"/>
    <property type="match status" value="1"/>
</dbReference>
<dbReference type="GO" id="GO:0009245">
    <property type="term" value="P:lipid A biosynthetic process"/>
    <property type="evidence" value="ECO:0007669"/>
    <property type="project" value="UniProtKB-UniRule"/>
</dbReference>
<dbReference type="HOGENOM" id="CLU_078912_1_2_6"/>
<dbReference type="GO" id="GO:0016020">
    <property type="term" value="C:membrane"/>
    <property type="evidence" value="ECO:0007669"/>
    <property type="project" value="GOC"/>
</dbReference>
<comment type="similarity">
    <text evidence="2 9">Belongs to the thioester dehydratase family. FabZ subfamily.</text>
</comment>
<dbReference type="CDD" id="cd01288">
    <property type="entry name" value="FabZ"/>
    <property type="match status" value="1"/>
</dbReference>
<evidence type="ECO:0000256" key="1">
    <source>
        <dbReference type="ARBA" id="ARBA00004496"/>
    </source>
</evidence>
<dbReference type="InterPro" id="IPR010084">
    <property type="entry name" value="FabZ"/>
</dbReference>
<dbReference type="GO" id="GO:0006633">
    <property type="term" value="P:fatty acid biosynthetic process"/>
    <property type="evidence" value="ECO:0007669"/>
    <property type="project" value="UniProtKB-UniRule"/>
</dbReference>
<evidence type="ECO:0000313" key="10">
    <source>
        <dbReference type="EMBL" id="CCK75203.1"/>
    </source>
</evidence>
<keyword evidence="6 9" id="KW-0443">Lipid metabolism</keyword>
<dbReference type="STRING" id="698738.OLEAN_C10270"/>
<feature type="active site" evidence="9">
    <location>
        <position position="54"/>
    </location>
</feature>
<dbReference type="InterPro" id="IPR013114">
    <property type="entry name" value="FabA_FabZ"/>
</dbReference>
<name>R4YPM3_OLEAN</name>
<dbReference type="FunFam" id="3.10.129.10:FF:000001">
    <property type="entry name" value="3-hydroxyacyl-[acyl-carrier-protein] dehydratase FabZ"/>
    <property type="match status" value="1"/>
</dbReference>
<dbReference type="NCBIfam" id="NF000582">
    <property type="entry name" value="PRK00006.1"/>
    <property type="match status" value="1"/>
</dbReference>